<comment type="caution">
    <text evidence="6">The sequence shown here is derived from an EMBL/GenBank/DDBJ whole genome shotgun (WGS) entry which is preliminary data.</text>
</comment>
<evidence type="ECO:0000313" key="7">
    <source>
        <dbReference type="Proteomes" id="UP000770717"/>
    </source>
</evidence>
<protein>
    <submittedName>
        <fullName evidence="6">Uncharacterized protein</fullName>
    </submittedName>
</protein>
<dbReference type="OrthoDB" id="546383at2759"/>
<comment type="subcellular location">
    <subcellularLocation>
        <location evidence="1">Cytoplasm</location>
        <location evidence="1">Cytoskeleton</location>
        <location evidence="1">Cilium axoneme</location>
    </subcellularLocation>
</comment>
<keyword evidence="3" id="KW-0206">Cytoskeleton</keyword>
<organism evidence="6 7">
    <name type="scientific">Eleutherodactylus coqui</name>
    <name type="common">Puerto Rican coqui</name>
    <dbReference type="NCBI Taxonomy" id="57060"/>
    <lineage>
        <taxon>Eukaryota</taxon>
        <taxon>Metazoa</taxon>
        <taxon>Chordata</taxon>
        <taxon>Craniata</taxon>
        <taxon>Vertebrata</taxon>
        <taxon>Euteleostomi</taxon>
        <taxon>Amphibia</taxon>
        <taxon>Batrachia</taxon>
        <taxon>Anura</taxon>
        <taxon>Neobatrachia</taxon>
        <taxon>Hyloidea</taxon>
        <taxon>Eleutherodactylidae</taxon>
        <taxon>Eleutherodactylinae</taxon>
        <taxon>Eleutherodactylus</taxon>
        <taxon>Eleutherodactylus</taxon>
    </lineage>
</organism>
<evidence type="ECO:0000313" key="6">
    <source>
        <dbReference type="EMBL" id="KAG9489384.1"/>
    </source>
</evidence>
<name>A0A8J6FKU6_ELECQ</name>
<dbReference type="PANTHER" id="PTHR20899:SF4">
    <property type="entry name" value="PIERCER OF MICROTUBULE WALL 2 PROTEIN"/>
    <property type="match status" value="1"/>
</dbReference>
<dbReference type="GO" id="GO:0035082">
    <property type="term" value="P:axoneme assembly"/>
    <property type="evidence" value="ECO:0007669"/>
    <property type="project" value="InterPro"/>
</dbReference>
<feature type="region of interest" description="Disordered" evidence="5">
    <location>
        <begin position="1"/>
        <end position="21"/>
    </location>
</feature>
<evidence type="ECO:0000256" key="4">
    <source>
        <dbReference type="ARBA" id="ARBA00023273"/>
    </source>
</evidence>
<evidence type="ECO:0000256" key="5">
    <source>
        <dbReference type="SAM" id="MobiDB-lite"/>
    </source>
</evidence>
<proteinExistence type="predicted"/>
<keyword evidence="7" id="KW-1185">Reference proteome</keyword>
<dbReference type="InterPro" id="IPR026507">
    <property type="entry name" value="PIRC1/2"/>
</dbReference>
<gene>
    <name evidence="6" type="ORF">GDO78_005393</name>
</gene>
<dbReference type="Pfam" id="PF14892">
    <property type="entry name" value="PIRC1_2"/>
    <property type="match status" value="1"/>
</dbReference>
<keyword evidence="2" id="KW-0963">Cytoplasm</keyword>
<dbReference type="PANTHER" id="PTHR20899">
    <property type="entry name" value="PIERCE HOMOLOG"/>
    <property type="match status" value="1"/>
</dbReference>
<evidence type="ECO:0000256" key="2">
    <source>
        <dbReference type="ARBA" id="ARBA00022490"/>
    </source>
</evidence>
<accession>A0A8J6FKU6</accession>
<dbReference type="EMBL" id="WNTK01000002">
    <property type="protein sequence ID" value="KAG9489384.1"/>
    <property type="molecule type" value="Genomic_DNA"/>
</dbReference>
<sequence>MSSFRGSPAPETEKQQNTESPCMMLGNPVFSCTMNPRISTSNVFQARQESILFRTTSSQYGALRPSYEMAPCVYHPVSQQFSEHLGICGMYRNHSLNTVVDKNRVSDCMNLQNTL</sequence>
<reference evidence="6" key="1">
    <citation type="thesis" date="2020" institute="ProQuest LLC" country="789 East Eisenhower Parkway, Ann Arbor, MI, USA">
        <title>Comparative Genomics and Chromosome Evolution.</title>
        <authorList>
            <person name="Mudd A.B."/>
        </authorList>
    </citation>
    <scope>NUCLEOTIDE SEQUENCE</scope>
    <source>
        <strain evidence="6">HN-11 Male</strain>
        <tissue evidence="6">Kidney and liver</tissue>
    </source>
</reference>
<evidence type="ECO:0000256" key="1">
    <source>
        <dbReference type="ARBA" id="ARBA00004430"/>
    </source>
</evidence>
<evidence type="ECO:0000256" key="3">
    <source>
        <dbReference type="ARBA" id="ARBA00023212"/>
    </source>
</evidence>
<dbReference type="AlphaFoldDB" id="A0A8J6FKU6"/>
<keyword evidence="4" id="KW-0966">Cell projection</keyword>
<dbReference type="GO" id="GO:0005879">
    <property type="term" value="C:axonemal microtubule"/>
    <property type="evidence" value="ECO:0007669"/>
    <property type="project" value="InterPro"/>
</dbReference>
<dbReference type="Proteomes" id="UP000770717">
    <property type="component" value="Unassembled WGS sequence"/>
</dbReference>